<name>A0A4Y2KFZ2_ARAVE</name>
<proteinExistence type="predicted"/>
<gene>
    <name evidence="3" type="ORF">AVEN_110436_1</name>
</gene>
<feature type="region of interest" description="Disordered" evidence="1">
    <location>
        <begin position="43"/>
        <end position="76"/>
    </location>
</feature>
<keyword evidence="4" id="KW-1185">Reference proteome</keyword>
<sequence>MDLVILNRGKMARMTPDLPPPFPNFRTTAAGGRLTHEGEFSVHQTHMHRGSSNESSFEPEASGPEAETLPPIHLRI</sequence>
<evidence type="ECO:0000313" key="4">
    <source>
        <dbReference type="Proteomes" id="UP000499080"/>
    </source>
</evidence>
<dbReference type="AlphaFoldDB" id="A0A4Y2KFZ2"/>
<comment type="caution">
    <text evidence="3">The sequence shown here is derived from an EMBL/GenBank/DDBJ whole genome shotgun (WGS) entry which is preliminary data.</text>
</comment>
<protein>
    <recommendedName>
        <fullName evidence="2">Alpha-carbonic anhydrase domain-containing protein</fullName>
    </recommendedName>
</protein>
<dbReference type="Proteomes" id="UP000499080">
    <property type="component" value="Unassembled WGS sequence"/>
</dbReference>
<feature type="domain" description="Alpha-carbonic anhydrase" evidence="2">
    <location>
        <begin position="1"/>
        <end position="76"/>
    </location>
</feature>
<dbReference type="InterPro" id="IPR001148">
    <property type="entry name" value="CA_dom"/>
</dbReference>
<dbReference type="PROSITE" id="PS51144">
    <property type="entry name" value="ALPHA_CA_2"/>
    <property type="match status" value="1"/>
</dbReference>
<evidence type="ECO:0000259" key="2">
    <source>
        <dbReference type="PROSITE" id="PS51144"/>
    </source>
</evidence>
<dbReference type="EMBL" id="BGPR01004613">
    <property type="protein sequence ID" value="GBN01381.1"/>
    <property type="molecule type" value="Genomic_DNA"/>
</dbReference>
<evidence type="ECO:0000313" key="3">
    <source>
        <dbReference type="EMBL" id="GBN01381.1"/>
    </source>
</evidence>
<evidence type="ECO:0000256" key="1">
    <source>
        <dbReference type="SAM" id="MobiDB-lite"/>
    </source>
</evidence>
<accession>A0A4Y2KFZ2</accession>
<organism evidence="3 4">
    <name type="scientific">Araneus ventricosus</name>
    <name type="common">Orbweaver spider</name>
    <name type="synonym">Epeira ventricosa</name>
    <dbReference type="NCBI Taxonomy" id="182803"/>
    <lineage>
        <taxon>Eukaryota</taxon>
        <taxon>Metazoa</taxon>
        <taxon>Ecdysozoa</taxon>
        <taxon>Arthropoda</taxon>
        <taxon>Chelicerata</taxon>
        <taxon>Arachnida</taxon>
        <taxon>Araneae</taxon>
        <taxon>Araneomorphae</taxon>
        <taxon>Entelegynae</taxon>
        <taxon>Araneoidea</taxon>
        <taxon>Araneidae</taxon>
        <taxon>Araneus</taxon>
    </lineage>
</organism>
<reference evidence="3 4" key="1">
    <citation type="journal article" date="2019" name="Sci. Rep.">
        <title>Orb-weaving spider Araneus ventricosus genome elucidates the spidroin gene catalogue.</title>
        <authorList>
            <person name="Kono N."/>
            <person name="Nakamura H."/>
            <person name="Ohtoshi R."/>
            <person name="Moran D.A.P."/>
            <person name="Shinohara A."/>
            <person name="Yoshida Y."/>
            <person name="Fujiwara M."/>
            <person name="Mori M."/>
            <person name="Tomita M."/>
            <person name="Arakawa K."/>
        </authorList>
    </citation>
    <scope>NUCLEOTIDE SEQUENCE [LARGE SCALE GENOMIC DNA]</scope>
</reference>